<dbReference type="AlphaFoldDB" id="A0A2P2QDU0"/>
<evidence type="ECO:0000313" key="1">
    <source>
        <dbReference type="EMBL" id="MBX65158.1"/>
    </source>
</evidence>
<protein>
    <submittedName>
        <fullName evidence="1">Uncharacterized protein</fullName>
    </submittedName>
</protein>
<accession>A0A2P2QDU0</accession>
<sequence length="31" mass="3686">MICHIRATYFRALIRDACPIYDRRSRCGEAQ</sequence>
<dbReference type="EMBL" id="GGEC01084674">
    <property type="protein sequence ID" value="MBX65158.1"/>
    <property type="molecule type" value="Transcribed_RNA"/>
</dbReference>
<name>A0A2P2QDU0_RHIMU</name>
<reference evidence="1" key="1">
    <citation type="submission" date="2018-02" db="EMBL/GenBank/DDBJ databases">
        <title>Rhizophora mucronata_Transcriptome.</title>
        <authorList>
            <person name="Meera S.P."/>
            <person name="Sreeshan A."/>
            <person name="Augustine A."/>
        </authorList>
    </citation>
    <scope>NUCLEOTIDE SEQUENCE</scope>
    <source>
        <tissue evidence="1">Leaf</tissue>
    </source>
</reference>
<proteinExistence type="predicted"/>
<organism evidence="1">
    <name type="scientific">Rhizophora mucronata</name>
    <name type="common">Asiatic mangrove</name>
    <dbReference type="NCBI Taxonomy" id="61149"/>
    <lineage>
        <taxon>Eukaryota</taxon>
        <taxon>Viridiplantae</taxon>
        <taxon>Streptophyta</taxon>
        <taxon>Embryophyta</taxon>
        <taxon>Tracheophyta</taxon>
        <taxon>Spermatophyta</taxon>
        <taxon>Magnoliopsida</taxon>
        <taxon>eudicotyledons</taxon>
        <taxon>Gunneridae</taxon>
        <taxon>Pentapetalae</taxon>
        <taxon>rosids</taxon>
        <taxon>fabids</taxon>
        <taxon>Malpighiales</taxon>
        <taxon>Rhizophoraceae</taxon>
        <taxon>Rhizophora</taxon>
    </lineage>
</organism>